<dbReference type="PROSITE" id="PS51257">
    <property type="entry name" value="PROKAR_LIPOPROTEIN"/>
    <property type="match status" value="1"/>
</dbReference>
<organism evidence="3 4">
    <name type="scientific">Luedemannella helvata</name>
    <dbReference type="NCBI Taxonomy" id="349315"/>
    <lineage>
        <taxon>Bacteria</taxon>
        <taxon>Bacillati</taxon>
        <taxon>Actinomycetota</taxon>
        <taxon>Actinomycetes</taxon>
        <taxon>Micromonosporales</taxon>
        <taxon>Micromonosporaceae</taxon>
        <taxon>Luedemannella</taxon>
    </lineage>
</organism>
<feature type="signal peptide" evidence="1">
    <location>
        <begin position="1"/>
        <end position="22"/>
    </location>
</feature>
<dbReference type="Pfam" id="PF13845">
    <property type="entry name" value="Septum_form"/>
    <property type="match status" value="1"/>
</dbReference>
<reference evidence="4" key="1">
    <citation type="journal article" date="2019" name="Int. J. Syst. Evol. Microbiol.">
        <title>The Global Catalogue of Microorganisms (GCM) 10K type strain sequencing project: providing services to taxonomists for standard genome sequencing and annotation.</title>
        <authorList>
            <consortium name="The Broad Institute Genomics Platform"/>
            <consortium name="The Broad Institute Genome Sequencing Center for Infectious Disease"/>
            <person name="Wu L."/>
            <person name="Ma J."/>
        </authorList>
    </citation>
    <scope>NUCLEOTIDE SEQUENCE [LARGE SCALE GENOMIC DNA]</scope>
    <source>
        <strain evidence="4">JCM 13249</strain>
    </source>
</reference>
<evidence type="ECO:0000313" key="3">
    <source>
        <dbReference type="EMBL" id="GAA1754157.1"/>
    </source>
</evidence>
<keyword evidence="4" id="KW-1185">Reference proteome</keyword>
<feature type="domain" description="Septum formation-related" evidence="2">
    <location>
        <begin position="62"/>
        <end position="281"/>
    </location>
</feature>
<gene>
    <name evidence="3" type="ORF">GCM10009681_26620</name>
</gene>
<protein>
    <recommendedName>
        <fullName evidence="2">Septum formation-related domain-containing protein</fullName>
    </recommendedName>
</protein>
<proteinExistence type="predicted"/>
<sequence>MRRRGRLGAVAAAVLLALTLGACGVKTAGDADLTGDWAILPEAKVPPPANSVCRDGSATTVDWELDVFDSPPMACTTAHVTETYYVGTITDKKTVALDDPPGAGEPEFKSIYQTCVKKAADFLGGDYHRARVAVVPVVATDTQWQAGARFYRCELQEVLANRKLVKRNSSARDGLRGKKPLAIGCANNKVDSSDQITSFAWISCSKPHTMEFTGLYTHKAGKFPSEKTFYDRASAGCLAVGTVYTGHSVSQMQATGGFQWIFSGSDDAETLWNMGDRTHRCYLGAYPQKKRTGSIKGKLPSQW</sequence>
<evidence type="ECO:0000259" key="2">
    <source>
        <dbReference type="Pfam" id="PF13845"/>
    </source>
</evidence>
<evidence type="ECO:0000313" key="4">
    <source>
        <dbReference type="Proteomes" id="UP001500655"/>
    </source>
</evidence>
<dbReference type="Proteomes" id="UP001500655">
    <property type="component" value="Unassembled WGS sequence"/>
</dbReference>
<accession>A0ABP4WGA2</accession>
<comment type="caution">
    <text evidence="3">The sequence shown here is derived from an EMBL/GenBank/DDBJ whole genome shotgun (WGS) entry which is preliminary data.</text>
</comment>
<dbReference type="InterPro" id="IPR026004">
    <property type="entry name" value="Septum_form"/>
</dbReference>
<evidence type="ECO:0000256" key="1">
    <source>
        <dbReference type="SAM" id="SignalP"/>
    </source>
</evidence>
<dbReference type="EMBL" id="BAAALS010000011">
    <property type="protein sequence ID" value="GAA1754157.1"/>
    <property type="molecule type" value="Genomic_DNA"/>
</dbReference>
<keyword evidence="1" id="KW-0732">Signal</keyword>
<name>A0ABP4WGA2_9ACTN</name>
<dbReference type="RefSeq" id="WP_344080922.1">
    <property type="nucleotide sequence ID" value="NZ_BAAALS010000011.1"/>
</dbReference>
<feature type="chain" id="PRO_5047240085" description="Septum formation-related domain-containing protein" evidence="1">
    <location>
        <begin position="23"/>
        <end position="303"/>
    </location>
</feature>